<dbReference type="PANTHER" id="PTHR42926:SF1">
    <property type="entry name" value="CIRCADIAN CLOCK OSCILLATOR PROTEIN KAIC 1"/>
    <property type="match status" value="1"/>
</dbReference>
<feature type="domain" description="KaiC" evidence="7">
    <location>
        <begin position="253"/>
        <end position="487"/>
    </location>
</feature>
<dbReference type="EC" id="2.7.11.1" evidence="1"/>
<evidence type="ECO:0000256" key="1">
    <source>
        <dbReference type="ARBA" id="ARBA00012513"/>
    </source>
</evidence>
<dbReference type="InterPro" id="IPR014774">
    <property type="entry name" value="KaiC-like_dom"/>
</dbReference>
<evidence type="ECO:0000256" key="5">
    <source>
        <dbReference type="ARBA" id="ARBA00022777"/>
    </source>
</evidence>
<dbReference type="GO" id="GO:0004674">
    <property type="term" value="F:protein serine/threonine kinase activity"/>
    <property type="evidence" value="ECO:0007669"/>
    <property type="project" value="UniProtKB-EC"/>
</dbReference>
<evidence type="ECO:0000256" key="3">
    <source>
        <dbReference type="ARBA" id="ARBA00022679"/>
    </source>
</evidence>
<dbReference type="PIRSF" id="PIRSF039117">
    <property type="entry name" value="KaiC"/>
    <property type="match status" value="1"/>
</dbReference>
<dbReference type="AlphaFoldDB" id="A0A3E0I5E5"/>
<dbReference type="InterPro" id="IPR010624">
    <property type="entry name" value="KaiC_dom"/>
</dbReference>
<dbReference type="InterPro" id="IPR030665">
    <property type="entry name" value="KaiC"/>
</dbReference>
<dbReference type="GO" id="GO:0016787">
    <property type="term" value="F:hydrolase activity"/>
    <property type="evidence" value="ECO:0007669"/>
    <property type="project" value="UniProtKB-KW"/>
</dbReference>
<dbReference type="Proteomes" id="UP000256269">
    <property type="component" value="Unassembled WGS sequence"/>
</dbReference>
<dbReference type="PANTHER" id="PTHR42926">
    <property type="match status" value="1"/>
</dbReference>
<keyword evidence="9" id="KW-1185">Reference proteome</keyword>
<dbReference type="NCBIfam" id="NF006799">
    <property type="entry name" value="PRK09302.1"/>
    <property type="match status" value="1"/>
</dbReference>
<dbReference type="InterPro" id="IPR027417">
    <property type="entry name" value="P-loop_NTPase"/>
</dbReference>
<sequence>MTYNDAIRRLPTRINGLDQVALGGLPEGRSTLVTGTTGTGKTLFAIEFLARGIQHLDQPGVFVNFEERPEDVRRNAASLSFPIEQWERDRHWAFVDATADAEDGGEVIVGNYDFGGLASRIEHAVRGIGAVRVSLDSLGAVFSRFPNSAVVRQELHRIAHVLNRIGVTSVITAERTSEYNGVSRYDVEEFVLDNVIILRNVLADERRRRTVEIVKFRGTTHRTGEWLFTIDPKHGIVVMPLAFLTPLAVASRTRVSTGNPGLDEMCGGGVYQDSIVLLTGPSGVGKTLTGLGFTAAGIAAGERCLIFALDESRAQLGRNAAGWGLDLDSMEASGLLRIVCDYPEVASLEDHFLRLRQLIEEFQPTRLVMDTLSALERVVTPRALLDFVLSLGAVVRQHRVTTLLTSAPSGRFTPQLTPAIAAEIASLTDVSINLRYVESAGEIHRVVAVLQTRGSMHDPSIRHVTVDSEGLHVGERVTRVVGILSGNSTIPGVPWLLAESPEPEEQQSGE</sequence>
<gene>
    <name evidence="8" type="ORF">BCF44_102174</name>
</gene>
<evidence type="ECO:0000313" key="9">
    <source>
        <dbReference type="Proteomes" id="UP000256269"/>
    </source>
</evidence>
<dbReference type="InterPro" id="IPR051347">
    <property type="entry name" value="Circadian_clock_KaiC-rel"/>
</dbReference>
<dbReference type="RefSeq" id="WP_116173063.1">
    <property type="nucleotide sequence ID" value="NZ_CP144375.1"/>
</dbReference>
<keyword evidence="2" id="KW-0597">Phosphoprotein</keyword>
<protein>
    <recommendedName>
        <fullName evidence="1">non-specific serine/threonine protein kinase</fullName>
        <ecNumber evidence="1">2.7.11.1</ecNumber>
    </recommendedName>
</protein>
<keyword evidence="4" id="KW-0677">Repeat</keyword>
<dbReference type="EMBL" id="QUNO01000002">
    <property type="protein sequence ID" value="REH53953.1"/>
    <property type="molecule type" value="Genomic_DNA"/>
</dbReference>
<name>A0A3E0I5E5_9PSEU</name>
<evidence type="ECO:0000256" key="6">
    <source>
        <dbReference type="ARBA" id="ARBA00022801"/>
    </source>
</evidence>
<organism evidence="8 9">
    <name type="scientific">Kutzneria buriramensis</name>
    <dbReference type="NCBI Taxonomy" id="1045776"/>
    <lineage>
        <taxon>Bacteria</taxon>
        <taxon>Bacillati</taxon>
        <taxon>Actinomycetota</taxon>
        <taxon>Actinomycetes</taxon>
        <taxon>Pseudonocardiales</taxon>
        <taxon>Pseudonocardiaceae</taxon>
        <taxon>Kutzneria</taxon>
    </lineage>
</organism>
<evidence type="ECO:0000256" key="4">
    <source>
        <dbReference type="ARBA" id="ARBA00022737"/>
    </source>
</evidence>
<dbReference type="GO" id="GO:0005524">
    <property type="term" value="F:ATP binding"/>
    <property type="evidence" value="ECO:0007669"/>
    <property type="project" value="InterPro"/>
</dbReference>
<dbReference type="Pfam" id="PF06745">
    <property type="entry name" value="ATPase"/>
    <property type="match status" value="2"/>
</dbReference>
<dbReference type="Gene3D" id="3.40.50.300">
    <property type="entry name" value="P-loop containing nucleotide triphosphate hydrolases"/>
    <property type="match status" value="2"/>
</dbReference>
<dbReference type="SUPFAM" id="SSF52540">
    <property type="entry name" value="P-loop containing nucleoside triphosphate hydrolases"/>
    <property type="match status" value="2"/>
</dbReference>
<keyword evidence="5" id="KW-0418">Kinase</keyword>
<evidence type="ECO:0000256" key="2">
    <source>
        <dbReference type="ARBA" id="ARBA00022553"/>
    </source>
</evidence>
<keyword evidence="6" id="KW-0378">Hydrolase</keyword>
<reference evidence="8 9" key="1">
    <citation type="submission" date="2018-08" db="EMBL/GenBank/DDBJ databases">
        <title>Genomic Encyclopedia of Archaeal and Bacterial Type Strains, Phase II (KMG-II): from individual species to whole genera.</title>
        <authorList>
            <person name="Goeker M."/>
        </authorList>
    </citation>
    <scope>NUCLEOTIDE SEQUENCE [LARGE SCALE GENOMIC DNA]</scope>
    <source>
        <strain evidence="8 9">DSM 45791</strain>
    </source>
</reference>
<dbReference type="OrthoDB" id="9783783at2"/>
<comment type="caution">
    <text evidence="8">The sequence shown here is derived from an EMBL/GenBank/DDBJ whole genome shotgun (WGS) entry which is preliminary data.</text>
</comment>
<evidence type="ECO:0000259" key="7">
    <source>
        <dbReference type="PROSITE" id="PS51146"/>
    </source>
</evidence>
<feature type="domain" description="KaiC" evidence="7">
    <location>
        <begin position="8"/>
        <end position="252"/>
    </location>
</feature>
<dbReference type="PROSITE" id="PS51146">
    <property type="entry name" value="KAIC"/>
    <property type="match status" value="2"/>
</dbReference>
<keyword evidence="3" id="KW-0808">Transferase</keyword>
<evidence type="ECO:0000313" key="8">
    <source>
        <dbReference type="EMBL" id="REH53953.1"/>
    </source>
</evidence>
<accession>A0A3E0I5E5</accession>
<proteinExistence type="predicted"/>